<comment type="caution">
    <text evidence="2">The sequence shown here is derived from an EMBL/GenBank/DDBJ whole genome shotgun (WGS) entry which is preliminary data.</text>
</comment>
<reference evidence="2 3" key="1">
    <citation type="submission" date="2019-11" db="EMBL/GenBank/DDBJ databases">
        <title>Pseudodesulfovibrio alkaliphilus, sp. nov., an alkaliphilic sulfate-reducing bacteria from mud volcano of Taman peninsula, Russia.</title>
        <authorList>
            <person name="Frolova A."/>
            <person name="Merkel A.Y."/>
            <person name="Slobodkin A.I."/>
        </authorList>
    </citation>
    <scope>NUCLEOTIDE SEQUENCE [LARGE SCALE GENOMIC DNA]</scope>
    <source>
        <strain evidence="2 3">F-1</strain>
    </source>
</reference>
<dbReference type="RefSeq" id="WP_155932222.1">
    <property type="nucleotide sequence ID" value="NZ_WODC01000001.1"/>
</dbReference>
<organism evidence="2 3">
    <name type="scientific">Pseudodesulfovibrio alkaliphilus</name>
    <dbReference type="NCBI Taxonomy" id="2661613"/>
    <lineage>
        <taxon>Bacteria</taxon>
        <taxon>Pseudomonadati</taxon>
        <taxon>Thermodesulfobacteriota</taxon>
        <taxon>Desulfovibrionia</taxon>
        <taxon>Desulfovibrionales</taxon>
        <taxon>Desulfovibrionaceae</taxon>
    </lineage>
</organism>
<evidence type="ECO:0000313" key="3">
    <source>
        <dbReference type="Proteomes" id="UP000461162"/>
    </source>
</evidence>
<protein>
    <submittedName>
        <fullName evidence="2">Uncharacterized protein</fullName>
    </submittedName>
</protein>
<feature type="transmembrane region" description="Helical" evidence="1">
    <location>
        <begin position="20"/>
        <end position="39"/>
    </location>
</feature>
<evidence type="ECO:0000256" key="1">
    <source>
        <dbReference type="SAM" id="Phobius"/>
    </source>
</evidence>
<sequence length="96" mass="10005">MTTVTETTGSGLMADHSLGVRWAALALVAALVWGFMFVAGPRLAASVPALGSLAAFVNETGIETGAYYYTSVEIVGHADHNARSTIEYQPHGPGPE</sequence>
<keyword evidence="1" id="KW-1133">Transmembrane helix</keyword>
<name>A0A7K1KKL6_9BACT</name>
<keyword evidence="3" id="KW-1185">Reference proteome</keyword>
<gene>
    <name evidence="2" type="ORF">GKC30_03145</name>
</gene>
<evidence type="ECO:0000313" key="2">
    <source>
        <dbReference type="EMBL" id="MUM76626.1"/>
    </source>
</evidence>
<proteinExistence type="predicted"/>
<dbReference type="EMBL" id="WODC01000001">
    <property type="protein sequence ID" value="MUM76626.1"/>
    <property type="molecule type" value="Genomic_DNA"/>
</dbReference>
<dbReference type="Proteomes" id="UP000461162">
    <property type="component" value="Unassembled WGS sequence"/>
</dbReference>
<keyword evidence="1" id="KW-0812">Transmembrane</keyword>
<dbReference type="AlphaFoldDB" id="A0A7K1KKL6"/>
<keyword evidence="1" id="KW-0472">Membrane</keyword>
<accession>A0A7K1KKL6</accession>